<sequence length="404" mass="46078">MVKMKNLLNGNTWLWAHGKFVDRKYMIQDLYQRYLDGEDVNSIPKEEDPFWEPTEDILIGTADIFLQSLVNAMDFFDQLSITDYKGQEEGKLTVNIIPCTQAGLALDEDNYVEDPKELLKKPFHFKIEVNSAEIHKPRFSKGVKVKYRLLTDKNFTETKQVVGTLSPEFGHSRVISIPKLKEQHLDFFRDNSITFLVYGKQEDAAGDPKLAKLTTKELRQMEQIGSAAESSRRKSVFVHDTPAPDNAHIRTELVLMQRKYERLAQKEKRMMQLCDEWGKKPPEDQQFEPFFRAVSAVAHSTGTRLKTRVQLLNQTDDGDTVSLFVFGEEEESLAKEAERTNGVIDYDKVKEHHFPVEKHSYNHQLARHLSHDGRASNGAKAAGGQAVRTSNGKSKEGSSACQIM</sequence>
<dbReference type="AlphaFoldDB" id="A0AAV4IGX1"/>
<dbReference type="InterPro" id="IPR022140">
    <property type="entry name" value="Kinesin-like_KIF1-typ"/>
</dbReference>
<accession>A0AAV4IGX1</accession>
<dbReference type="Pfam" id="PF12423">
    <property type="entry name" value="KIF1B"/>
    <property type="match status" value="1"/>
</dbReference>
<dbReference type="Proteomes" id="UP000762676">
    <property type="component" value="Unassembled WGS sequence"/>
</dbReference>
<reference evidence="3 4" key="1">
    <citation type="journal article" date="2021" name="Elife">
        <title>Chloroplast acquisition without the gene transfer in kleptoplastic sea slugs, Plakobranchus ocellatus.</title>
        <authorList>
            <person name="Maeda T."/>
            <person name="Takahashi S."/>
            <person name="Yoshida T."/>
            <person name="Shimamura S."/>
            <person name="Takaki Y."/>
            <person name="Nagai Y."/>
            <person name="Toyoda A."/>
            <person name="Suzuki Y."/>
            <person name="Arimoto A."/>
            <person name="Ishii H."/>
            <person name="Satoh N."/>
            <person name="Nishiyama T."/>
            <person name="Hasebe M."/>
            <person name="Maruyama T."/>
            <person name="Minagawa J."/>
            <person name="Obokata J."/>
            <person name="Shigenobu S."/>
        </authorList>
    </citation>
    <scope>NUCLEOTIDE SEQUENCE [LARGE SCALE GENOMIC DNA]</scope>
</reference>
<keyword evidence="4" id="KW-1185">Reference proteome</keyword>
<evidence type="ECO:0000259" key="2">
    <source>
        <dbReference type="Pfam" id="PF12423"/>
    </source>
</evidence>
<dbReference type="EMBL" id="BMAT01002486">
    <property type="protein sequence ID" value="GFS07871.1"/>
    <property type="molecule type" value="Genomic_DNA"/>
</dbReference>
<evidence type="ECO:0000313" key="3">
    <source>
        <dbReference type="EMBL" id="GFS07871.1"/>
    </source>
</evidence>
<proteinExistence type="predicted"/>
<feature type="compositionally biased region" description="Polar residues" evidence="1">
    <location>
        <begin position="387"/>
        <end position="404"/>
    </location>
</feature>
<feature type="region of interest" description="Disordered" evidence="1">
    <location>
        <begin position="373"/>
        <end position="404"/>
    </location>
</feature>
<name>A0AAV4IGX1_9GAST</name>
<organism evidence="3 4">
    <name type="scientific">Elysia marginata</name>
    <dbReference type="NCBI Taxonomy" id="1093978"/>
    <lineage>
        <taxon>Eukaryota</taxon>
        <taxon>Metazoa</taxon>
        <taxon>Spiralia</taxon>
        <taxon>Lophotrochozoa</taxon>
        <taxon>Mollusca</taxon>
        <taxon>Gastropoda</taxon>
        <taxon>Heterobranchia</taxon>
        <taxon>Euthyneura</taxon>
        <taxon>Panpulmonata</taxon>
        <taxon>Sacoglossa</taxon>
        <taxon>Placobranchoidea</taxon>
        <taxon>Plakobranchidae</taxon>
        <taxon>Elysia</taxon>
    </lineage>
</organism>
<evidence type="ECO:0000256" key="1">
    <source>
        <dbReference type="SAM" id="MobiDB-lite"/>
    </source>
</evidence>
<comment type="caution">
    <text evidence="3">The sequence shown here is derived from an EMBL/GenBank/DDBJ whole genome shotgun (WGS) entry which is preliminary data.</text>
</comment>
<feature type="domain" description="Kinesin-like KIF1-type" evidence="2">
    <location>
        <begin position="21"/>
        <end position="61"/>
    </location>
</feature>
<gene>
    <name evidence="3" type="ORF">ElyMa_001260200</name>
</gene>
<evidence type="ECO:0000313" key="4">
    <source>
        <dbReference type="Proteomes" id="UP000762676"/>
    </source>
</evidence>
<protein>
    <submittedName>
        <fullName evidence="3">Kinesin-related protein 1</fullName>
    </submittedName>
</protein>